<comment type="caution">
    <text evidence="1">The sequence shown here is derived from an EMBL/GenBank/DDBJ whole genome shotgun (WGS) entry which is preliminary data.</text>
</comment>
<dbReference type="EMBL" id="JOJP01000001">
    <property type="protein sequence ID" value="KEI70099.1"/>
    <property type="molecule type" value="Genomic_DNA"/>
</dbReference>
<dbReference type="AlphaFoldDB" id="A0A081K7H3"/>
<sequence length="475" mass="53938">MNSLSALFLNAHVWDGQQFIFMPYFRVHNGIICHSGTQEADEAALNLEGGYIIPGITDIHTHADFTASDSRARDYALGQGVTRQVTGLCGFHPVYPESTSRDDYIRYTGFLGDTAMLSTSWEHFFKTLEQTGPVKKYQLFGINSFLYNYPLSSDDVLEERINACIEQYQSYPFQGFSLSLNYHPVKSLPPERLYRFMNSLLTRLPVCCSYHVRDQQDRILESIQEVMSWHEGTAARCHISHLKFGGASHKGLFPERYQTLLEWQKNSAFPLSWDTYPFAFASTTLTSLFPTTDFWQEQSEEDVCQWLVDNPPPRLAETTIVCDHAQFNQKTLGTIASELGESLEKALLTICRTLNGGGTYQRAFCEEEDLLWLLAQPETFIASDSFGLGQVHPRCTDTFTTVLFRAWQKGEQALCELVQRLQHGAHTVFPEIPQTTLAEGQVAELFFFTPKPGSNNQPAFLIRGTIIGNELYRFD</sequence>
<organism evidence="1 2">
    <name type="scientific">Endozoicomonas elysicola</name>
    <dbReference type="NCBI Taxonomy" id="305900"/>
    <lineage>
        <taxon>Bacteria</taxon>
        <taxon>Pseudomonadati</taxon>
        <taxon>Pseudomonadota</taxon>
        <taxon>Gammaproteobacteria</taxon>
        <taxon>Oceanospirillales</taxon>
        <taxon>Endozoicomonadaceae</taxon>
        <taxon>Endozoicomonas</taxon>
    </lineage>
</organism>
<gene>
    <name evidence="1" type="ORF">GV64_04465</name>
</gene>
<evidence type="ECO:0008006" key="3">
    <source>
        <dbReference type="Google" id="ProtNLM"/>
    </source>
</evidence>
<protein>
    <recommendedName>
        <fullName evidence="3">Amidohydrolase 3 domain-containing protein</fullName>
    </recommendedName>
</protein>
<dbReference type="eggNOG" id="COG3653">
    <property type="taxonomic scope" value="Bacteria"/>
</dbReference>
<dbReference type="Proteomes" id="UP000027997">
    <property type="component" value="Unassembled WGS sequence"/>
</dbReference>
<dbReference type="STRING" id="305900.GV64_04465"/>
<reference evidence="1 2" key="1">
    <citation type="submission" date="2014-06" db="EMBL/GenBank/DDBJ databases">
        <title>Whole Genome Sequences of Three Symbiotic Endozoicomonas Bacteria.</title>
        <authorList>
            <person name="Neave M.J."/>
            <person name="Apprill A."/>
            <person name="Voolstra C.R."/>
        </authorList>
    </citation>
    <scope>NUCLEOTIDE SEQUENCE [LARGE SCALE GENOMIC DNA]</scope>
    <source>
        <strain evidence="1 2">DSM 22380</strain>
    </source>
</reference>
<keyword evidence="2" id="KW-1185">Reference proteome</keyword>
<evidence type="ECO:0000313" key="1">
    <source>
        <dbReference type="EMBL" id="KEI70099.1"/>
    </source>
</evidence>
<dbReference type="Gene3D" id="3.20.20.140">
    <property type="entry name" value="Metal-dependent hydrolases"/>
    <property type="match status" value="1"/>
</dbReference>
<name>A0A081K7H3_9GAMM</name>
<accession>A0A081K7H3</accession>
<dbReference type="InterPro" id="IPR032466">
    <property type="entry name" value="Metal_Hydrolase"/>
</dbReference>
<proteinExistence type="predicted"/>
<dbReference type="RefSeq" id="WP_020584161.1">
    <property type="nucleotide sequence ID" value="NZ_JOJP01000001.1"/>
</dbReference>
<evidence type="ECO:0000313" key="2">
    <source>
        <dbReference type="Proteomes" id="UP000027997"/>
    </source>
</evidence>
<dbReference type="SUPFAM" id="SSF51556">
    <property type="entry name" value="Metallo-dependent hydrolases"/>
    <property type="match status" value="1"/>
</dbReference>